<dbReference type="AlphaFoldDB" id="A0AAE1TLX7"/>
<name>A0AAE1TLX7_9EUCA</name>
<evidence type="ECO:0000313" key="3">
    <source>
        <dbReference type="Proteomes" id="UP001292094"/>
    </source>
</evidence>
<sequence length="80" mass="8855">MNNFIQTTYSVLPTPTRDLMDNTANTNPEHHDLSTSTGNLTKTTANIDITCANTNPEYHGEDCQHPCSLQDVVTHCPHNT</sequence>
<accession>A0AAE1TLX7</accession>
<proteinExistence type="predicted"/>
<comment type="caution">
    <text evidence="2">The sequence shown here is derived from an EMBL/GenBank/DDBJ whole genome shotgun (WGS) entry which is preliminary data.</text>
</comment>
<reference evidence="2" key="1">
    <citation type="submission" date="2023-11" db="EMBL/GenBank/DDBJ databases">
        <title>Genome assemblies of two species of porcelain crab, Petrolisthes cinctipes and Petrolisthes manimaculis (Anomura: Porcellanidae).</title>
        <authorList>
            <person name="Angst P."/>
        </authorList>
    </citation>
    <scope>NUCLEOTIDE SEQUENCE</scope>
    <source>
        <strain evidence="2">PB745_02</strain>
        <tissue evidence="2">Gill</tissue>
    </source>
</reference>
<feature type="compositionally biased region" description="Polar residues" evidence="1">
    <location>
        <begin position="1"/>
        <end position="13"/>
    </location>
</feature>
<dbReference type="EMBL" id="JAWZYT010006462">
    <property type="protein sequence ID" value="KAK4288140.1"/>
    <property type="molecule type" value="Genomic_DNA"/>
</dbReference>
<protein>
    <submittedName>
        <fullName evidence="2">Uncharacterized protein</fullName>
    </submittedName>
</protein>
<feature type="region of interest" description="Disordered" evidence="1">
    <location>
        <begin position="1"/>
        <end position="39"/>
    </location>
</feature>
<gene>
    <name evidence="2" type="ORF">Pmani_038815</name>
</gene>
<dbReference type="Proteomes" id="UP001292094">
    <property type="component" value="Unassembled WGS sequence"/>
</dbReference>
<evidence type="ECO:0000313" key="2">
    <source>
        <dbReference type="EMBL" id="KAK4288140.1"/>
    </source>
</evidence>
<organism evidence="2 3">
    <name type="scientific">Petrolisthes manimaculis</name>
    <dbReference type="NCBI Taxonomy" id="1843537"/>
    <lineage>
        <taxon>Eukaryota</taxon>
        <taxon>Metazoa</taxon>
        <taxon>Ecdysozoa</taxon>
        <taxon>Arthropoda</taxon>
        <taxon>Crustacea</taxon>
        <taxon>Multicrustacea</taxon>
        <taxon>Malacostraca</taxon>
        <taxon>Eumalacostraca</taxon>
        <taxon>Eucarida</taxon>
        <taxon>Decapoda</taxon>
        <taxon>Pleocyemata</taxon>
        <taxon>Anomura</taxon>
        <taxon>Galatheoidea</taxon>
        <taxon>Porcellanidae</taxon>
        <taxon>Petrolisthes</taxon>
    </lineage>
</organism>
<keyword evidence="3" id="KW-1185">Reference proteome</keyword>
<evidence type="ECO:0000256" key="1">
    <source>
        <dbReference type="SAM" id="MobiDB-lite"/>
    </source>
</evidence>